<dbReference type="GO" id="GO:0005886">
    <property type="term" value="C:plasma membrane"/>
    <property type="evidence" value="ECO:0007669"/>
    <property type="project" value="UniProtKB-SubCell"/>
</dbReference>
<evidence type="ECO:0000256" key="5">
    <source>
        <dbReference type="ARBA" id="ARBA00022692"/>
    </source>
</evidence>
<proteinExistence type="predicted"/>
<keyword evidence="5 8" id="KW-0812">Transmembrane</keyword>
<evidence type="ECO:0000256" key="6">
    <source>
        <dbReference type="ARBA" id="ARBA00022989"/>
    </source>
</evidence>
<dbReference type="InterPro" id="IPR005828">
    <property type="entry name" value="MFS_sugar_transport-like"/>
</dbReference>
<feature type="transmembrane region" description="Helical" evidence="8">
    <location>
        <begin position="147"/>
        <end position="165"/>
    </location>
</feature>
<feature type="transmembrane region" description="Helical" evidence="8">
    <location>
        <begin position="326"/>
        <end position="348"/>
    </location>
</feature>
<keyword evidence="4" id="KW-0762">Sugar transport</keyword>
<sequence>VSFEVKFVFRCETMTTGTRRQCVAAATALLSVLSSATCFGWVTPILVDLLGPDSEVPMTEIESSWMISLIEIGNLLSPILAGYLADRWGRKPCILATGPLYILSWVIVFRTSTVEALYVVRIMQGAIMGCVLTVVPIYLAEIASPSIRGSIMCSSYIAWFFGYLFEYSVGPFVPYRTFTAITAIWPVLLTLLFPWQPESPYYLVMRKRNVEAKKSLSVLRRLPVTSEEVLKEFGEIATTLKNKEETSWNDLIKSRSNRRNLCVVFFVGFVAMLSGGYALMSYSSHIFTSTDITFVHPDLITIFLGGFLLITSIFSSVFVDRLGRRPLLLISSTGCTVSLLSSTAYFLFNFDSSQHGWMLVLSMLSYFIFWSFGLVPVYFTYQSELFSSTSRGVASSIIAFVITIYAFINLKFYFPITENLGFSTLFGFYSVVCLTGMIGIYLIAPETKGKSLLEIQNGPGKPEIKQREDVTNNVL</sequence>
<evidence type="ECO:0000256" key="8">
    <source>
        <dbReference type="SAM" id="Phobius"/>
    </source>
</evidence>
<keyword evidence="3" id="KW-1003">Cell membrane</keyword>
<dbReference type="PROSITE" id="PS00217">
    <property type="entry name" value="SUGAR_TRANSPORT_2"/>
    <property type="match status" value="1"/>
</dbReference>
<keyword evidence="7 8" id="KW-0472">Membrane</keyword>
<feature type="transmembrane region" description="Helical" evidence="8">
    <location>
        <begin position="118"/>
        <end position="140"/>
    </location>
</feature>
<dbReference type="PROSITE" id="PS00216">
    <property type="entry name" value="SUGAR_TRANSPORT_1"/>
    <property type="match status" value="2"/>
</dbReference>
<keyword evidence="2" id="KW-0813">Transport</keyword>
<evidence type="ECO:0000256" key="1">
    <source>
        <dbReference type="ARBA" id="ARBA00004651"/>
    </source>
</evidence>
<protein>
    <recommendedName>
        <fullName evidence="9">Major facilitator superfamily (MFS) profile domain-containing protein</fullName>
    </recommendedName>
</protein>
<evidence type="ECO:0000256" key="4">
    <source>
        <dbReference type="ARBA" id="ARBA00022597"/>
    </source>
</evidence>
<dbReference type="AlphaFoldDB" id="A0A1B6DZ89"/>
<dbReference type="InterPro" id="IPR005829">
    <property type="entry name" value="Sugar_transporter_CS"/>
</dbReference>
<feature type="transmembrane region" description="Helical" evidence="8">
    <location>
        <begin position="261"/>
        <end position="279"/>
    </location>
</feature>
<dbReference type="FunFam" id="1.20.1250.20:FF:000218">
    <property type="entry name" value="facilitated trehalose transporter Tret1"/>
    <property type="match status" value="1"/>
</dbReference>
<feature type="transmembrane region" description="Helical" evidence="8">
    <location>
        <begin position="426"/>
        <end position="444"/>
    </location>
</feature>
<dbReference type="InterPro" id="IPR020846">
    <property type="entry name" value="MFS_dom"/>
</dbReference>
<dbReference type="GO" id="GO:0022857">
    <property type="term" value="F:transmembrane transporter activity"/>
    <property type="evidence" value="ECO:0007669"/>
    <property type="project" value="InterPro"/>
</dbReference>
<feature type="transmembrane region" description="Helical" evidence="8">
    <location>
        <begin position="177"/>
        <end position="195"/>
    </location>
</feature>
<feature type="transmembrane region" description="Helical" evidence="8">
    <location>
        <begin position="92"/>
        <end position="112"/>
    </location>
</feature>
<dbReference type="Pfam" id="PF00083">
    <property type="entry name" value="Sugar_tr"/>
    <property type="match status" value="1"/>
</dbReference>
<evidence type="ECO:0000313" key="10">
    <source>
        <dbReference type="EMBL" id="JAS30998.1"/>
    </source>
</evidence>
<dbReference type="SUPFAM" id="SSF103473">
    <property type="entry name" value="MFS general substrate transporter"/>
    <property type="match status" value="1"/>
</dbReference>
<dbReference type="InterPro" id="IPR036259">
    <property type="entry name" value="MFS_trans_sf"/>
</dbReference>
<evidence type="ECO:0000259" key="9">
    <source>
        <dbReference type="PROSITE" id="PS50850"/>
    </source>
</evidence>
<evidence type="ECO:0000256" key="7">
    <source>
        <dbReference type="ARBA" id="ARBA00023136"/>
    </source>
</evidence>
<reference evidence="10" key="1">
    <citation type="submission" date="2015-12" db="EMBL/GenBank/DDBJ databases">
        <title>De novo transcriptome assembly of four potential Pierce s Disease insect vectors from Arizona vineyards.</title>
        <authorList>
            <person name="Tassone E.E."/>
        </authorList>
    </citation>
    <scope>NUCLEOTIDE SEQUENCE</scope>
</reference>
<dbReference type="PANTHER" id="PTHR48021:SF46">
    <property type="entry name" value="MAJOR FACILITATOR SUPERFAMILY (MFS) PROFILE DOMAIN-CONTAINING PROTEIN"/>
    <property type="match status" value="1"/>
</dbReference>
<evidence type="ECO:0000256" key="2">
    <source>
        <dbReference type="ARBA" id="ARBA00022448"/>
    </source>
</evidence>
<dbReference type="EMBL" id="GEDC01006300">
    <property type="protein sequence ID" value="JAS30998.1"/>
    <property type="molecule type" value="Transcribed_RNA"/>
</dbReference>
<accession>A0A1B6DZ89</accession>
<feature type="domain" description="Major facilitator superfamily (MFS) profile" evidence="9">
    <location>
        <begin position="20"/>
        <end position="448"/>
    </location>
</feature>
<gene>
    <name evidence="10" type="ORF">g.14750</name>
</gene>
<evidence type="ECO:0000256" key="3">
    <source>
        <dbReference type="ARBA" id="ARBA00022475"/>
    </source>
</evidence>
<dbReference type="InterPro" id="IPR050549">
    <property type="entry name" value="MFS_Trehalose_Transporter"/>
</dbReference>
<dbReference type="PANTHER" id="PTHR48021">
    <property type="match status" value="1"/>
</dbReference>
<dbReference type="PROSITE" id="PS50850">
    <property type="entry name" value="MFS"/>
    <property type="match status" value="1"/>
</dbReference>
<comment type="subcellular location">
    <subcellularLocation>
        <location evidence="1">Cell membrane</location>
        <topology evidence="1">Multi-pass membrane protein</topology>
    </subcellularLocation>
</comment>
<feature type="transmembrane region" description="Helical" evidence="8">
    <location>
        <begin position="360"/>
        <end position="381"/>
    </location>
</feature>
<keyword evidence="6 8" id="KW-1133">Transmembrane helix</keyword>
<organism evidence="10">
    <name type="scientific">Clastoptera arizonana</name>
    <name type="common">Arizona spittle bug</name>
    <dbReference type="NCBI Taxonomy" id="38151"/>
    <lineage>
        <taxon>Eukaryota</taxon>
        <taxon>Metazoa</taxon>
        <taxon>Ecdysozoa</taxon>
        <taxon>Arthropoda</taxon>
        <taxon>Hexapoda</taxon>
        <taxon>Insecta</taxon>
        <taxon>Pterygota</taxon>
        <taxon>Neoptera</taxon>
        <taxon>Paraneoptera</taxon>
        <taxon>Hemiptera</taxon>
        <taxon>Auchenorrhyncha</taxon>
        <taxon>Cercopoidea</taxon>
        <taxon>Clastopteridae</taxon>
        <taxon>Clastoptera</taxon>
    </lineage>
</organism>
<name>A0A1B6DZ89_9HEMI</name>
<feature type="transmembrane region" description="Helical" evidence="8">
    <location>
        <begin position="64"/>
        <end position="85"/>
    </location>
</feature>
<feature type="non-terminal residue" evidence="10">
    <location>
        <position position="1"/>
    </location>
</feature>
<dbReference type="Gene3D" id="1.20.1250.20">
    <property type="entry name" value="MFS general substrate transporter like domains"/>
    <property type="match status" value="1"/>
</dbReference>
<feature type="transmembrane region" description="Helical" evidence="8">
    <location>
        <begin position="393"/>
        <end position="414"/>
    </location>
</feature>
<feature type="transmembrane region" description="Helical" evidence="8">
    <location>
        <begin position="299"/>
        <end position="319"/>
    </location>
</feature>